<evidence type="ECO:0000313" key="6">
    <source>
        <dbReference type="Proteomes" id="UP000075670"/>
    </source>
</evidence>
<dbReference type="GO" id="GO:0007165">
    <property type="term" value="P:signal transduction"/>
    <property type="evidence" value="ECO:0007669"/>
    <property type="project" value="InterPro"/>
</dbReference>
<dbReference type="GO" id="GO:0016020">
    <property type="term" value="C:membrane"/>
    <property type="evidence" value="ECO:0007669"/>
    <property type="project" value="InterPro"/>
</dbReference>
<keyword evidence="3" id="KW-0812">Transmembrane</keyword>
<evidence type="ECO:0000256" key="2">
    <source>
        <dbReference type="SAM" id="Coils"/>
    </source>
</evidence>
<dbReference type="PROSITE" id="PS50885">
    <property type="entry name" value="HAMP"/>
    <property type="match status" value="1"/>
</dbReference>
<dbReference type="SMART" id="SM00304">
    <property type="entry name" value="HAMP"/>
    <property type="match status" value="1"/>
</dbReference>
<dbReference type="SUPFAM" id="SSF158472">
    <property type="entry name" value="HAMP domain-like"/>
    <property type="match status" value="1"/>
</dbReference>
<dbReference type="PATRIC" id="fig|1122241.3.peg.778"/>
<dbReference type="GO" id="GO:0006935">
    <property type="term" value="P:chemotaxis"/>
    <property type="evidence" value="ECO:0007669"/>
    <property type="project" value="UniProtKB-KW"/>
</dbReference>
<dbReference type="InterPro" id="IPR029151">
    <property type="entry name" value="Sensor-like_sf"/>
</dbReference>
<comment type="caution">
    <text evidence="5">The sequence shown here is derived from an EMBL/GenBank/DDBJ whole genome shotgun (WGS) entry which is preliminary data.</text>
</comment>
<evidence type="ECO:0000259" key="4">
    <source>
        <dbReference type="PROSITE" id="PS50885"/>
    </source>
</evidence>
<feature type="transmembrane region" description="Helical" evidence="3">
    <location>
        <begin position="164"/>
        <end position="182"/>
    </location>
</feature>
<sequence length="538" mass="58194">MLKGINLAIGSRRISVINKIALALGSLLLFIIPVVGSSFFLREQALIRREYQGKGQEIARTVALFAAEYILLGNLDFLTDLVHKLKSYGNIEYVIITDGSGRVLAASTTNSPAGGKTVGVKTAAAANEFTAPITPFGGETIGYVRLGLNPAQLKNSTLAMAVDWALFALAAVLAGIFLAAILTKRILQKPLAELTAAAELVSAGDFSSRANVLGGDELGDLANSFNTMSFHLANLIQSVKINIADVQKGMEQLQSSLQTAGRTNSRFLRNLACLKENAEEQLKALALSASLAEQLANRFQQTSEHQNASFNLTNNALEAGEKGATVVRAATSKLNDFYHELAESQKLQALLLEKGELWSAGIANLAALSDHLAPFVVEVALEAAKSGNEGLTAAAENLSQALRDTYTYLKDLRLELIALMDACRANREALEKSLLQVGALQDNLATSTRTWVELRQILQGKKEVELEIQGELEWLATASHTLTKDFGDYLPALNKLLQGSLSSDGQLPLADWQEIDSLTKKLLRMIERLKALAWQYKT</sequence>
<dbReference type="RefSeq" id="WP_062281674.1">
    <property type="nucleotide sequence ID" value="NZ_LTBC01000002.1"/>
</dbReference>
<dbReference type="OrthoDB" id="1785403at2"/>
<dbReference type="CDD" id="cd06225">
    <property type="entry name" value="HAMP"/>
    <property type="match status" value="1"/>
</dbReference>
<keyword evidence="3" id="KW-1133">Transmembrane helix</keyword>
<evidence type="ECO:0000256" key="1">
    <source>
        <dbReference type="ARBA" id="ARBA00022500"/>
    </source>
</evidence>
<evidence type="ECO:0000313" key="5">
    <source>
        <dbReference type="EMBL" id="KYH32963.1"/>
    </source>
</evidence>
<keyword evidence="2" id="KW-0175">Coiled coil</keyword>
<dbReference type="SUPFAM" id="SSF103190">
    <property type="entry name" value="Sensory domain-like"/>
    <property type="match status" value="1"/>
</dbReference>
<protein>
    <submittedName>
        <fullName evidence="5">Methyl-accepting chemotaxis protein McpB</fullName>
    </submittedName>
</protein>
<feature type="coiled-coil region" evidence="2">
    <location>
        <begin position="268"/>
        <end position="295"/>
    </location>
</feature>
<reference evidence="5 6" key="1">
    <citation type="submission" date="2016-02" db="EMBL/GenBank/DDBJ databases">
        <title>Genome sequence of Moorella mulderi DSM 14980.</title>
        <authorList>
            <person name="Poehlein A."/>
            <person name="Daniel R."/>
        </authorList>
    </citation>
    <scope>NUCLEOTIDE SEQUENCE [LARGE SCALE GENOMIC DNA]</scope>
    <source>
        <strain evidence="5 6">DSM 14980</strain>
    </source>
</reference>
<dbReference type="Gene3D" id="6.10.340.10">
    <property type="match status" value="1"/>
</dbReference>
<keyword evidence="3" id="KW-0472">Membrane</keyword>
<evidence type="ECO:0000256" key="3">
    <source>
        <dbReference type="SAM" id="Phobius"/>
    </source>
</evidence>
<accession>A0A151AZH6</accession>
<proteinExistence type="predicted"/>
<keyword evidence="1" id="KW-0145">Chemotaxis</keyword>
<dbReference type="SUPFAM" id="SSF58104">
    <property type="entry name" value="Methyl-accepting chemotaxis protein (MCP) signaling domain"/>
    <property type="match status" value="1"/>
</dbReference>
<name>A0A151AZH6_9FIRM</name>
<dbReference type="InterPro" id="IPR003660">
    <property type="entry name" value="HAMP_dom"/>
</dbReference>
<feature type="domain" description="HAMP" evidence="4">
    <location>
        <begin position="185"/>
        <end position="237"/>
    </location>
</feature>
<gene>
    <name evidence="5" type="primary">mcpB_1</name>
    <name evidence="5" type="ORF">MOMUL_07410</name>
</gene>
<dbReference type="Pfam" id="PF00672">
    <property type="entry name" value="HAMP"/>
    <property type="match status" value="1"/>
</dbReference>
<feature type="transmembrane region" description="Helical" evidence="3">
    <location>
        <begin position="20"/>
        <end position="41"/>
    </location>
</feature>
<dbReference type="AlphaFoldDB" id="A0A151AZH6"/>
<keyword evidence="6" id="KW-1185">Reference proteome</keyword>
<organism evidence="5 6">
    <name type="scientific">Moorella mulderi DSM 14980</name>
    <dbReference type="NCBI Taxonomy" id="1122241"/>
    <lineage>
        <taxon>Bacteria</taxon>
        <taxon>Bacillati</taxon>
        <taxon>Bacillota</taxon>
        <taxon>Clostridia</taxon>
        <taxon>Neomoorellales</taxon>
        <taxon>Neomoorellaceae</taxon>
        <taxon>Neomoorella</taxon>
    </lineage>
</organism>
<dbReference type="PANTHER" id="PTHR32089:SF114">
    <property type="entry name" value="METHYL-ACCEPTING CHEMOTAXIS PROTEIN MCPB"/>
    <property type="match status" value="1"/>
</dbReference>
<dbReference type="EMBL" id="LTBC01000002">
    <property type="protein sequence ID" value="KYH32963.1"/>
    <property type="molecule type" value="Genomic_DNA"/>
</dbReference>
<dbReference type="Proteomes" id="UP000075670">
    <property type="component" value="Unassembled WGS sequence"/>
</dbReference>
<dbReference type="PANTHER" id="PTHR32089">
    <property type="entry name" value="METHYL-ACCEPTING CHEMOTAXIS PROTEIN MCPB"/>
    <property type="match status" value="1"/>
</dbReference>